<dbReference type="RefSeq" id="WP_183583105.1">
    <property type="nucleotide sequence ID" value="NZ_JACHXJ010000003.1"/>
</dbReference>
<dbReference type="SUPFAM" id="SSF51735">
    <property type="entry name" value="NAD(P)-binding Rossmann-fold domains"/>
    <property type="match status" value="1"/>
</dbReference>
<gene>
    <name evidence="4" type="ORF">FHS19_003504</name>
</gene>
<dbReference type="InterPro" id="IPR000683">
    <property type="entry name" value="Gfo/Idh/MocA-like_OxRdtase_N"/>
</dbReference>
<protein>
    <submittedName>
        <fullName evidence="4">Putative dehydrogenase</fullName>
    </submittedName>
</protein>
<dbReference type="GO" id="GO:0016491">
    <property type="term" value="F:oxidoreductase activity"/>
    <property type="evidence" value="ECO:0007669"/>
    <property type="project" value="UniProtKB-KW"/>
</dbReference>
<evidence type="ECO:0000256" key="1">
    <source>
        <dbReference type="ARBA" id="ARBA00023002"/>
    </source>
</evidence>
<dbReference type="InterPro" id="IPR055170">
    <property type="entry name" value="GFO_IDH_MocA-like_dom"/>
</dbReference>
<organism evidence="4 5">
    <name type="scientific">Paenibacillus rhizosphaerae</name>
    <dbReference type="NCBI Taxonomy" id="297318"/>
    <lineage>
        <taxon>Bacteria</taxon>
        <taxon>Bacillati</taxon>
        <taxon>Bacillota</taxon>
        <taxon>Bacilli</taxon>
        <taxon>Bacillales</taxon>
        <taxon>Paenibacillaceae</taxon>
        <taxon>Paenibacillus</taxon>
    </lineage>
</organism>
<keyword evidence="1" id="KW-0560">Oxidoreductase</keyword>
<dbReference type="Proteomes" id="UP000517523">
    <property type="component" value="Unassembled WGS sequence"/>
</dbReference>
<evidence type="ECO:0000259" key="2">
    <source>
        <dbReference type="Pfam" id="PF01408"/>
    </source>
</evidence>
<dbReference type="Gene3D" id="3.40.50.720">
    <property type="entry name" value="NAD(P)-binding Rossmann-like Domain"/>
    <property type="match status" value="1"/>
</dbReference>
<evidence type="ECO:0000313" key="5">
    <source>
        <dbReference type="Proteomes" id="UP000517523"/>
    </source>
</evidence>
<dbReference type="GO" id="GO:0000166">
    <property type="term" value="F:nucleotide binding"/>
    <property type="evidence" value="ECO:0007669"/>
    <property type="project" value="InterPro"/>
</dbReference>
<dbReference type="InterPro" id="IPR036291">
    <property type="entry name" value="NAD(P)-bd_dom_sf"/>
</dbReference>
<comment type="caution">
    <text evidence="4">The sequence shown here is derived from an EMBL/GenBank/DDBJ whole genome shotgun (WGS) entry which is preliminary data.</text>
</comment>
<dbReference type="AlphaFoldDB" id="A0A839TU72"/>
<sequence>MRFYIIGAGAIARTHVQAIQHWSVNNNVDSSIKVADVNLAVLDSFVVGFPDVEAYSDPGAMLAEPAQPEDIVIVATPPFTHKGLALQAIAAGRNVLCEKPLAMNRTEALEMAEAAEKAGVLLGCCSMRFLGSPITKKVSELMHAGCIGDLYQVTFVQKTRRGRSGIEYQPQSRWFLDRSKAGGGTLFDWGPYDLALLYELLDWDAVEVKGAWCVSPQTEADPVTVMDVEFHVGAQLSVKARAGNPFWVQYERSSCTHGKEMQLVQLEGKKGAVTFSPYWGGNEVHLTVDVNGQPETTVYTVEEQEPNDPMHKPVIFFADAVRGQNSPALVQSEAVFVFNVLAGIYESAQSGTAVEITRSGVDIA</sequence>
<dbReference type="Pfam" id="PF01408">
    <property type="entry name" value="GFO_IDH_MocA"/>
    <property type="match status" value="1"/>
</dbReference>
<accession>A0A839TU72</accession>
<dbReference type="SUPFAM" id="SSF55347">
    <property type="entry name" value="Glyceraldehyde-3-phosphate dehydrogenase-like, C-terminal domain"/>
    <property type="match status" value="1"/>
</dbReference>
<name>A0A839TU72_9BACL</name>
<feature type="domain" description="GFO/IDH/MocA-like oxidoreductase" evidence="3">
    <location>
        <begin position="136"/>
        <end position="242"/>
    </location>
</feature>
<dbReference type="PANTHER" id="PTHR43818">
    <property type="entry name" value="BCDNA.GH03377"/>
    <property type="match status" value="1"/>
</dbReference>
<evidence type="ECO:0000259" key="3">
    <source>
        <dbReference type="Pfam" id="PF22725"/>
    </source>
</evidence>
<reference evidence="4 5" key="1">
    <citation type="submission" date="2020-08" db="EMBL/GenBank/DDBJ databases">
        <title>Genomic Encyclopedia of Type Strains, Phase III (KMG-III): the genomes of soil and plant-associated and newly described type strains.</title>
        <authorList>
            <person name="Whitman W."/>
        </authorList>
    </citation>
    <scope>NUCLEOTIDE SEQUENCE [LARGE SCALE GENOMIC DNA]</scope>
    <source>
        <strain evidence="4 5">CECT 5831</strain>
    </source>
</reference>
<dbReference type="EMBL" id="JACHXJ010000003">
    <property type="protein sequence ID" value="MBB3128829.1"/>
    <property type="molecule type" value="Genomic_DNA"/>
</dbReference>
<dbReference type="Pfam" id="PF22725">
    <property type="entry name" value="GFO_IDH_MocA_C3"/>
    <property type="match status" value="1"/>
</dbReference>
<dbReference type="InterPro" id="IPR050463">
    <property type="entry name" value="Gfo/Idh/MocA_oxidrdct_glycsds"/>
</dbReference>
<feature type="domain" description="Gfo/Idh/MocA-like oxidoreductase N-terminal" evidence="2">
    <location>
        <begin position="2"/>
        <end position="122"/>
    </location>
</feature>
<dbReference type="PANTHER" id="PTHR43818:SF11">
    <property type="entry name" value="BCDNA.GH03377"/>
    <property type="match status" value="1"/>
</dbReference>
<evidence type="ECO:0000313" key="4">
    <source>
        <dbReference type="EMBL" id="MBB3128829.1"/>
    </source>
</evidence>
<proteinExistence type="predicted"/>
<dbReference type="Gene3D" id="3.30.360.10">
    <property type="entry name" value="Dihydrodipicolinate Reductase, domain 2"/>
    <property type="match status" value="1"/>
</dbReference>